<dbReference type="InterPro" id="IPR036618">
    <property type="entry name" value="PtsI_HPr-bd_sf"/>
</dbReference>
<dbReference type="GO" id="GO:0009401">
    <property type="term" value="P:phosphoenolpyruvate-dependent sugar phosphotransferase system"/>
    <property type="evidence" value="ECO:0007669"/>
    <property type="project" value="UniProtKB-KW"/>
</dbReference>
<dbReference type="EC" id="2.7.3.9" evidence="6 17"/>
<evidence type="ECO:0000256" key="17">
    <source>
        <dbReference type="PIRNR" id="PIRNR000732"/>
    </source>
</evidence>
<keyword evidence="24" id="KW-0670">Pyruvate</keyword>
<protein>
    <recommendedName>
        <fullName evidence="7 17">Phosphoenolpyruvate-protein phosphotransferase</fullName>
        <ecNumber evidence="6 17">2.7.3.9</ecNumber>
    </recommendedName>
    <alternativeName>
        <fullName evidence="16 17">Phosphotransferase system, enzyme I</fullName>
    </alternativeName>
</protein>
<evidence type="ECO:0000256" key="20">
    <source>
        <dbReference type="PIRSR" id="PIRSR000732-3"/>
    </source>
</evidence>
<evidence type="ECO:0000259" key="23">
    <source>
        <dbReference type="Pfam" id="PF05524"/>
    </source>
</evidence>
<keyword evidence="13 17" id="KW-0479">Metal-binding</keyword>
<keyword evidence="10 17" id="KW-0762">Sugar transport</keyword>
<evidence type="ECO:0000256" key="13">
    <source>
        <dbReference type="ARBA" id="ARBA00022723"/>
    </source>
</evidence>
<comment type="catalytic activity">
    <reaction evidence="1 17">
        <text>L-histidyl-[protein] + phosphoenolpyruvate = N(pros)-phospho-L-histidyl-[protein] + pyruvate</text>
        <dbReference type="Rhea" id="RHEA:23880"/>
        <dbReference type="Rhea" id="RHEA-COMP:9745"/>
        <dbReference type="Rhea" id="RHEA-COMP:9746"/>
        <dbReference type="ChEBI" id="CHEBI:15361"/>
        <dbReference type="ChEBI" id="CHEBI:29979"/>
        <dbReference type="ChEBI" id="CHEBI:58702"/>
        <dbReference type="ChEBI" id="CHEBI:64837"/>
        <dbReference type="EC" id="2.7.3.9"/>
    </reaction>
</comment>
<dbReference type="InterPro" id="IPR040442">
    <property type="entry name" value="Pyrv_kinase-like_dom_sf"/>
</dbReference>
<comment type="cofactor">
    <cofactor evidence="2 17 20">
        <name>Mg(2+)</name>
        <dbReference type="ChEBI" id="CHEBI:18420"/>
    </cofactor>
</comment>
<evidence type="ECO:0000259" key="22">
    <source>
        <dbReference type="Pfam" id="PF02896"/>
    </source>
</evidence>
<feature type="binding site" evidence="20">
    <location>
        <position position="457"/>
    </location>
    <ligand>
        <name>Mg(2+)</name>
        <dbReference type="ChEBI" id="CHEBI:18420"/>
    </ligand>
</feature>
<dbReference type="EMBL" id="NATQ01000047">
    <property type="protein sequence ID" value="OQX90495.1"/>
    <property type="molecule type" value="Genomic_DNA"/>
</dbReference>
<feature type="active site" description="Proton donor" evidence="18">
    <location>
        <position position="504"/>
    </location>
</feature>
<dbReference type="Gene3D" id="3.50.30.10">
    <property type="entry name" value="Phosphohistidine domain"/>
    <property type="match status" value="1"/>
</dbReference>
<proteinExistence type="inferred from homology"/>
<comment type="subcellular location">
    <subcellularLocation>
        <location evidence="4 17">Cytoplasm</location>
    </subcellularLocation>
</comment>
<dbReference type="SUPFAM" id="SSF51621">
    <property type="entry name" value="Phosphoenolpyruvate/pyruvate domain"/>
    <property type="match status" value="1"/>
</dbReference>
<dbReference type="InterPro" id="IPR036637">
    <property type="entry name" value="Phosphohistidine_dom_sf"/>
</dbReference>
<feature type="binding site" evidence="20">
    <location>
        <position position="433"/>
    </location>
    <ligand>
        <name>Mg(2+)</name>
        <dbReference type="ChEBI" id="CHEBI:18420"/>
    </ligand>
</feature>
<feature type="domain" description="PEP-utilising enzyme mobile" evidence="21">
    <location>
        <begin position="155"/>
        <end position="227"/>
    </location>
</feature>
<dbReference type="GO" id="GO:0046872">
    <property type="term" value="F:metal ion binding"/>
    <property type="evidence" value="ECO:0007669"/>
    <property type="project" value="UniProtKB-KW"/>
</dbReference>
<dbReference type="PANTHER" id="PTHR46244">
    <property type="entry name" value="PHOSPHOENOLPYRUVATE-PROTEIN PHOSPHOTRANSFERASE"/>
    <property type="match status" value="1"/>
</dbReference>
<feature type="domain" description="Phosphotransferase system enzyme I N-terminal" evidence="23">
    <location>
        <begin position="8"/>
        <end position="129"/>
    </location>
</feature>
<accession>A0A1W9S1D2</accession>
<dbReference type="PIRSF" id="PIRSF000732">
    <property type="entry name" value="PTS_enzyme_I"/>
    <property type="match status" value="1"/>
</dbReference>
<dbReference type="InterPro" id="IPR006318">
    <property type="entry name" value="PTS_EI-like"/>
</dbReference>
<evidence type="ECO:0000256" key="15">
    <source>
        <dbReference type="ARBA" id="ARBA00022842"/>
    </source>
</evidence>
<dbReference type="SUPFAM" id="SSF47831">
    <property type="entry name" value="Enzyme I of the PEP:sugar phosphotransferase system HPr-binding (sub)domain"/>
    <property type="match status" value="1"/>
</dbReference>
<evidence type="ECO:0000256" key="8">
    <source>
        <dbReference type="ARBA" id="ARBA00022448"/>
    </source>
</evidence>
<evidence type="ECO:0000256" key="16">
    <source>
        <dbReference type="ARBA" id="ARBA00033235"/>
    </source>
</evidence>
<dbReference type="InterPro" id="IPR015813">
    <property type="entry name" value="Pyrv/PenolPyrv_kinase-like_dom"/>
</dbReference>
<dbReference type="PANTHER" id="PTHR46244:SF3">
    <property type="entry name" value="PHOSPHOENOLPYRUVATE-PROTEIN PHOSPHOTRANSFERASE"/>
    <property type="match status" value="1"/>
</dbReference>
<evidence type="ECO:0000256" key="12">
    <source>
        <dbReference type="ARBA" id="ARBA00022683"/>
    </source>
</evidence>
<comment type="similarity">
    <text evidence="5 17">Belongs to the PEP-utilizing enzyme family.</text>
</comment>
<dbReference type="Pfam" id="PF05524">
    <property type="entry name" value="PEP-utilisers_N"/>
    <property type="match status" value="1"/>
</dbReference>
<feature type="binding site" evidence="19">
    <location>
        <position position="467"/>
    </location>
    <ligand>
        <name>phosphoenolpyruvate</name>
        <dbReference type="ChEBI" id="CHEBI:58702"/>
    </ligand>
</feature>
<dbReference type="Gene3D" id="1.10.274.10">
    <property type="entry name" value="PtsI, HPr-binding domain"/>
    <property type="match status" value="1"/>
</dbReference>
<evidence type="ECO:0000256" key="14">
    <source>
        <dbReference type="ARBA" id="ARBA00022777"/>
    </source>
</evidence>
<reference evidence="25" key="1">
    <citation type="submission" date="2017-03" db="EMBL/GenBank/DDBJ databases">
        <title>Novel pathways for hydrocarbon cycling and metabolic interdependencies in hydrothermal sediment communities.</title>
        <authorList>
            <person name="Dombrowski N."/>
            <person name="Seitz K."/>
            <person name="Teske A."/>
            <person name="Baker B."/>
        </authorList>
    </citation>
    <scope>NUCLEOTIDE SEQUENCE [LARGE SCALE GENOMIC DNA]</scope>
</reference>
<dbReference type="GO" id="GO:0016301">
    <property type="term" value="F:kinase activity"/>
    <property type="evidence" value="ECO:0007669"/>
    <property type="project" value="UniProtKB-KW"/>
</dbReference>
<evidence type="ECO:0000256" key="10">
    <source>
        <dbReference type="ARBA" id="ARBA00022597"/>
    </source>
</evidence>
<keyword evidence="11 17" id="KW-0808">Transferase</keyword>
<evidence type="ECO:0000256" key="19">
    <source>
        <dbReference type="PIRSR" id="PIRSR000732-2"/>
    </source>
</evidence>
<dbReference type="PROSITE" id="PS00742">
    <property type="entry name" value="PEP_ENZYMES_2"/>
    <property type="match status" value="1"/>
</dbReference>
<evidence type="ECO:0000256" key="6">
    <source>
        <dbReference type="ARBA" id="ARBA00012232"/>
    </source>
</evidence>
<dbReference type="InterPro" id="IPR023151">
    <property type="entry name" value="PEP_util_CS"/>
</dbReference>
<dbReference type="AlphaFoldDB" id="A0A1W9S1D2"/>
<keyword evidence="9 17" id="KW-0963">Cytoplasm</keyword>
<evidence type="ECO:0000256" key="9">
    <source>
        <dbReference type="ARBA" id="ARBA00022490"/>
    </source>
</evidence>
<evidence type="ECO:0000256" key="2">
    <source>
        <dbReference type="ARBA" id="ARBA00001946"/>
    </source>
</evidence>
<evidence type="ECO:0000256" key="18">
    <source>
        <dbReference type="PIRSR" id="PIRSR000732-1"/>
    </source>
</evidence>
<dbReference type="Pfam" id="PF02896">
    <property type="entry name" value="PEP-utilizers_C"/>
    <property type="match status" value="1"/>
</dbReference>
<dbReference type="GO" id="GO:0008965">
    <property type="term" value="F:phosphoenolpyruvate-protein phosphotransferase activity"/>
    <property type="evidence" value="ECO:0007669"/>
    <property type="project" value="UniProtKB-EC"/>
</dbReference>
<feature type="binding site" evidence="19">
    <location>
        <position position="298"/>
    </location>
    <ligand>
        <name>phosphoenolpyruvate</name>
        <dbReference type="ChEBI" id="CHEBI:58702"/>
    </ligand>
</feature>
<keyword evidence="14 17" id="KW-0418">Kinase</keyword>
<evidence type="ECO:0000256" key="3">
    <source>
        <dbReference type="ARBA" id="ARBA00002728"/>
    </source>
</evidence>
<gene>
    <name evidence="24" type="ORF">B6D57_02840</name>
</gene>
<dbReference type="InterPro" id="IPR050499">
    <property type="entry name" value="PEP-utilizing_PTS_enzyme"/>
</dbReference>
<name>A0A1W9S1D2_9BACT</name>
<evidence type="ECO:0000259" key="21">
    <source>
        <dbReference type="Pfam" id="PF00391"/>
    </source>
</evidence>
<dbReference type="InterPro" id="IPR008731">
    <property type="entry name" value="PTS_EIN"/>
</dbReference>
<dbReference type="InterPro" id="IPR008279">
    <property type="entry name" value="PEP-util_enz_mobile_dom"/>
</dbReference>
<dbReference type="InterPro" id="IPR000121">
    <property type="entry name" value="PEP_util_C"/>
</dbReference>
<feature type="domain" description="PEP-utilising enzyme C-terminal" evidence="22">
    <location>
        <begin position="257"/>
        <end position="543"/>
    </location>
</feature>
<evidence type="ECO:0000256" key="4">
    <source>
        <dbReference type="ARBA" id="ARBA00004496"/>
    </source>
</evidence>
<keyword evidence="12 17" id="KW-0598">Phosphotransferase system</keyword>
<dbReference type="GO" id="GO:0005737">
    <property type="term" value="C:cytoplasm"/>
    <property type="evidence" value="ECO:0007669"/>
    <property type="project" value="UniProtKB-SubCell"/>
</dbReference>
<feature type="binding site" evidence="19">
    <location>
        <position position="334"/>
    </location>
    <ligand>
        <name>phosphoenolpyruvate</name>
        <dbReference type="ChEBI" id="CHEBI:58702"/>
    </ligand>
</feature>
<feature type="active site" description="Tele-phosphohistidine intermediate" evidence="18">
    <location>
        <position position="191"/>
    </location>
</feature>
<dbReference type="Gene3D" id="3.20.20.60">
    <property type="entry name" value="Phosphoenolpyruvate-binding domains"/>
    <property type="match status" value="1"/>
</dbReference>
<comment type="function">
    <text evidence="3 17">General (non sugar-specific) component of the phosphoenolpyruvate-dependent sugar phosphotransferase system (sugar PTS). This major carbohydrate active-transport system catalyzes the phosphorylation of incoming sugar substrates concomitantly with their translocation across the cell membrane. Enzyme I transfers the phosphoryl group from phosphoenolpyruvate (PEP) to the phosphoryl carrier protein (HPr).</text>
</comment>
<dbReference type="SUPFAM" id="SSF52009">
    <property type="entry name" value="Phosphohistidine domain"/>
    <property type="match status" value="1"/>
</dbReference>
<feature type="binding site" evidence="19">
    <location>
        <begin position="456"/>
        <end position="457"/>
    </location>
    <ligand>
        <name>phosphoenolpyruvate</name>
        <dbReference type="ChEBI" id="CHEBI:58702"/>
    </ligand>
</feature>
<evidence type="ECO:0000313" key="24">
    <source>
        <dbReference type="EMBL" id="OQX90495.1"/>
    </source>
</evidence>
<evidence type="ECO:0000256" key="7">
    <source>
        <dbReference type="ARBA" id="ARBA00016544"/>
    </source>
</evidence>
<keyword evidence="15 17" id="KW-0460">Magnesium</keyword>
<dbReference type="Proteomes" id="UP000192611">
    <property type="component" value="Unassembled WGS sequence"/>
</dbReference>
<dbReference type="PRINTS" id="PR01736">
    <property type="entry name" value="PHPHTRNFRASE"/>
</dbReference>
<evidence type="ECO:0000256" key="11">
    <source>
        <dbReference type="ARBA" id="ARBA00022679"/>
    </source>
</evidence>
<organism evidence="24 25">
    <name type="scientific">Candidatus Coatesbacteria bacterium 4484_99</name>
    <dbReference type="NCBI Taxonomy" id="1970774"/>
    <lineage>
        <taxon>Bacteria</taxon>
        <taxon>Candidatus Coatesiibacteriota</taxon>
    </lineage>
</organism>
<keyword evidence="8 17" id="KW-0813">Transport</keyword>
<sequence length="590" mass="66087">MPREKKLSGIPASPGITIGKATIVKSTHTNMEDFAGRVENPEIEVKRFEDAVEGVKNRITTIKESMDSSSPAFSVFDFYQELLEDNSIINICKDKIKEGKTKAEAGIHATITDIIKNYSQSDDRFFLERMQDLKDLTRLLIAELQNEDLDIIGGDEPQIIVAKNLAPSQTALFTRDKVLGFVTDAGGKTSHTAIMAKSLGIPAVVGTRTATLFIKDGDTVIIDGKEGLVIVNPSPPVLRKYKSKKKRYDKITKDLIEQSKLPAVTKDGYKVTLSCNIELAREVKQVKECGGEGIGLYRTEFLFLNRTDVPSEDEQFEIYKMVVEEMNPHPTVIRTIDLGGDKFMFYADTPKELNPFLGWRAIRFCLERTDIFKAQLRAILRASAFGDAKVMFPLVSDIHELRRAKMIVKEVKDELKKRRIKFNREIEVGIMVEVPSTAVLAHLFAKEVDFFSIGTNDLIQYTLAVDRVNERISYLYDPYHPAVLNLIHRVIDSAHKNRIWVGVCGEMAGDPISTLLLVGMGVDELSASPTNIPAVKYAIRSVEFSELREIALKALKMATAILANRSLLSIYYLKALAVKTPILLSVFYSQ</sequence>
<dbReference type="Pfam" id="PF00391">
    <property type="entry name" value="PEP-utilizers"/>
    <property type="match status" value="1"/>
</dbReference>
<comment type="caution">
    <text evidence="24">The sequence shown here is derived from an EMBL/GenBank/DDBJ whole genome shotgun (WGS) entry which is preliminary data.</text>
</comment>
<dbReference type="InterPro" id="IPR024692">
    <property type="entry name" value="PTS_EI"/>
</dbReference>
<evidence type="ECO:0000256" key="5">
    <source>
        <dbReference type="ARBA" id="ARBA00007837"/>
    </source>
</evidence>
<dbReference type="NCBIfam" id="TIGR01417">
    <property type="entry name" value="PTS_I_fam"/>
    <property type="match status" value="1"/>
</dbReference>
<evidence type="ECO:0000313" key="25">
    <source>
        <dbReference type="Proteomes" id="UP000192611"/>
    </source>
</evidence>
<evidence type="ECO:0000256" key="1">
    <source>
        <dbReference type="ARBA" id="ARBA00000683"/>
    </source>
</evidence>